<evidence type="ECO:0008006" key="4">
    <source>
        <dbReference type="Google" id="ProtNLM"/>
    </source>
</evidence>
<feature type="region of interest" description="Disordered" evidence="1">
    <location>
        <begin position="1"/>
        <end position="41"/>
    </location>
</feature>
<reference evidence="2 3" key="1">
    <citation type="journal article" date="2019" name="Int. J. Syst. Evol. Microbiol.">
        <title>The Global Catalogue of Microorganisms (GCM) 10K type strain sequencing project: providing services to taxonomists for standard genome sequencing and annotation.</title>
        <authorList>
            <consortium name="The Broad Institute Genomics Platform"/>
            <consortium name="The Broad Institute Genome Sequencing Center for Infectious Disease"/>
            <person name="Wu L."/>
            <person name="Ma J."/>
        </authorList>
    </citation>
    <scope>NUCLEOTIDE SEQUENCE [LARGE SCALE GENOMIC DNA]</scope>
    <source>
        <strain evidence="2 3">JCM 6922</strain>
    </source>
</reference>
<organism evidence="2 3">
    <name type="scientific">Streptomyces glaucus</name>
    <dbReference type="NCBI Taxonomy" id="284029"/>
    <lineage>
        <taxon>Bacteria</taxon>
        <taxon>Bacillati</taxon>
        <taxon>Actinomycetota</taxon>
        <taxon>Actinomycetes</taxon>
        <taxon>Kitasatosporales</taxon>
        <taxon>Streptomycetaceae</taxon>
        <taxon>Streptomyces</taxon>
    </lineage>
</organism>
<name>A0ABN3K6P8_9ACTN</name>
<protein>
    <recommendedName>
        <fullName evidence="4">Secreted protein</fullName>
    </recommendedName>
</protein>
<evidence type="ECO:0000313" key="3">
    <source>
        <dbReference type="Proteomes" id="UP001500460"/>
    </source>
</evidence>
<proteinExistence type="predicted"/>
<accession>A0ABN3K6P8</accession>
<gene>
    <name evidence="2" type="ORF">GCM10010421_47990</name>
</gene>
<evidence type="ECO:0000313" key="2">
    <source>
        <dbReference type="EMBL" id="GAA2449967.1"/>
    </source>
</evidence>
<comment type="caution">
    <text evidence="2">The sequence shown here is derived from an EMBL/GenBank/DDBJ whole genome shotgun (WGS) entry which is preliminary data.</text>
</comment>
<sequence length="131" mass="14006">MAEAETDPPDRDGPTARPEFAPQAADRVSMVRPRSDQASSRTCAIGCRRGARLLAEDLLPGRPLPQAGRMTRLALVVADRALVGAARRPALPVCSAAVMVTRPSQRGTPPFGRRRSDAGRPVTRPVRPPPP</sequence>
<dbReference type="Proteomes" id="UP001500460">
    <property type="component" value="Unassembled WGS sequence"/>
</dbReference>
<keyword evidence="3" id="KW-1185">Reference proteome</keyword>
<evidence type="ECO:0000256" key="1">
    <source>
        <dbReference type="SAM" id="MobiDB-lite"/>
    </source>
</evidence>
<feature type="region of interest" description="Disordered" evidence="1">
    <location>
        <begin position="103"/>
        <end position="131"/>
    </location>
</feature>
<dbReference type="EMBL" id="BAAATK010000036">
    <property type="protein sequence ID" value="GAA2449967.1"/>
    <property type="molecule type" value="Genomic_DNA"/>
</dbReference>